<dbReference type="PROSITE" id="PS50928">
    <property type="entry name" value="ABC_TM1"/>
    <property type="match status" value="1"/>
</dbReference>
<dbReference type="Pfam" id="PF12911">
    <property type="entry name" value="OppC_N"/>
    <property type="match status" value="1"/>
</dbReference>
<dbReference type="RefSeq" id="WP_311860961.1">
    <property type="nucleotide sequence ID" value="NZ_JAUZVV010000001.1"/>
</dbReference>
<dbReference type="InterPro" id="IPR050366">
    <property type="entry name" value="BP-dependent_transpt_permease"/>
</dbReference>
<accession>A0ABU3G9W2</accession>
<dbReference type="PANTHER" id="PTHR43386:SF1">
    <property type="entry name" value="D,D-DIPEPTIDE TRANSPORT SYSTEM PERMEASE PROTEIN DDPC-RELATED"/>
    <property type="match status" value="1"/>
</dbReference>
<dbReference type="Proteomes" id="UP001251849">
    <property type="component" value="Unassembled WGS sequence"/>
</dbReference>
<dbReference type="InterPro" id="IPR025966">
    <property type="entry name" value="OppC_N"/>
</dbReference>
<keyword evidence="2 7" id="KW-0813">Transport</keyword>
<evidence type="ECO:0000259" key="8">
    <source>
        <dbReference type="PROSITE" id="PS50928"/>
    </source>
</evidence>
<feature type="transmembrane region" description="Helical" evidence="7">
    <location>
        <begin position="136"/>
        <end position="169"/>
    </location>
</feature>
<feature type="transmembrane region" description="Helical" evidence="7">
    <location>
        <begin position="213"/>
        <end position="238"/>
    </location>
</feature>
<feature type="transmembrane region" description="Helical" evidence="7">
    <location>
        <begin position="101"/>
        <end position="124"/>
    </location>
</feature>
<evidence type="ECO:0000313" key="9">
    <source>
        <dbReference type="EMBL" id="MDT3316216.1"/>
    </source>
</evidence>
<evidence type="ECO:0000256" key="1">
    <source>
        <dbReference type="ARBA" id="ARBA00004651"/>
    </source>
</evidence>
<dbReference type="InterPro" id="IPR035906">
    <property type="entry name" value="MetI-like_sf"/>
</dbReference>
<protein>
    <submittedName>
        <fullName evidence="9">ABC transporter permease</fullName>
    </submittedName>
</protein>
<feature type="domain" description="ABC transmembrane type-1" evidence="8">
    <location>
        <begin position="93"/>
        <end position="281"/>
    </location>
</feature>
<evidence type="ECO:0000256" key="2">
    <source>
        <dbReference type="ARBA" id="ARBA00022448"/>
    </source>
</evidence>
<keyword evidence="10" id="KW-1185">Reference proteome</keyword>
<evidence type="ECO:0000256" key="3">
    <source>
        <dbReference type="ARBA" id="ARBA00022475"/>
    </source>
</evidence>
<gene>
    <name evidence="9" type="ORF">Q9S71_05215</name>
</gene>
<dbReference type="SUPFAM" id="SSF161098">
    <property type="entry name" value="MetI-like"/>
    <property type="match status" value="1"/>
</dbReference>
<dbReference type="InterPro" id="IPR000515">
    <property type="entry name" value="MetI-like"/>
</dbReference>
<comment type="caution">
    <text evidence="9">The sequence shown here is derived from an EMBL/GenBank/DDBJ whole genome shotgun (WGS) entry which is preliminary data.</text>
</comment>
<feature type="transmembrane region" description="Helical" evidence="7">
    <location>
        <begin position="189"/>
        <end position="206"/>
    </location>
</feature>
<feature type="transmembrane region" description="Helical" evidence="7">
    <location>
        <begin position="258"/>
        <end position="281"/>
    </location>
</feature>
<evidence type="ECO:0000256" key="5">
    <source>
        <dbReference type="ARBA" id="ARBA00022989"/>
    </source>
</evidence>
<dbReference type="CDD" id="cd06261">
    <property type="entry name" value="TM_PBP2"/>
    <property type="match status" value="1"/>
</dbReference>
<comment type="similarity">
    <text evidence="7">Belongs to the binding-protein-dependent transport system permease family.</text>
</comment>
<dbReference type="EMBL" id="JAUZVV010000001">
    <property type="protein sequence ID" value="MDT3316216.1"/>
    <property type="molecule type" value="Genomic_DNA"/>
</dbReference>
<dbReference type="Gene3D" id="1.10.3720.10">
    <property type="entry name" value="MetI-like"/>
    <property type="match status" value="1"/>
</dbReference>
<feature type="transmembrane region" description="Helical" evidence="7">
    <location>
        <begin position="33"/>
        <end position="55"/>
    </location>
</feature>
<keyword evidence="6 7" id="KW-0472">Membrane</keyword>
<proteinExistence type="inferred from homology"/>
<evidence type="ECO:0000256" key="7">
    <source>
        <dbReference type="RuleBase" id="RU363032"/>
    </source>
</evidence>
<keyword evidence="5 7" id="KW-1133">Transmembrane helix</keyword>
<dbReference type="Pfam" id="PF00528">
    <property type="entry name" value="BPD_transp_1"/>
    <property type="match status" value="1"/>
</dbReference>
<keyword evidence="3" id="KW-1003">Cell membrane</keyword>
<sequence length="295" mass="30982">MSEMTAPTTASIQEAVSRTTRPRVWRRLLRRPLAVAALAILAVMAGASLLAPAIAGDPNSFVAVERLLAPSGTHIFGTDNLGRDVYARTVFGAQASLTVGIVTATITTAAGVVIGIMAGMFRWFDAVVMRVVDGVMSFPIIVLALAMTAILGPGLGTVILALTIVFVPGMTRVVRSSALIASELPMVESARAIGAGGIRIFWRYILPQCTTPVLVQAAITFTTAVLVESALSFIGAGLPPNVPSWGASLSEARSYLTTAPWMWGFPGLALILTVLAMNILIDNVRDILDPRAGGR</sequence>
<dbReference type="PANTHER" id="PTHR43386">
    <property type="entry name" value="OLIGOPEPTIDE TRANSPORT SYSTEM PERMEASE PROTEIN APPC"/>
    <property type="match status" value="1"/>
</dbReference>
<evidence type="ECO:0000256" key="4">
    <source>
        <dbReference type="ARBA" id="ARBA00022692"/>
    </source>
</evidence>
<evidence type="ECO:0000256" key="6">
    <source>
        <dbReference type="ARBA" id="ARBA00023136"/>
    </source>
</evidence>
<name>A0ABU3G9W2_9MICO</name>
<organism evidence="9 10">
    <name type="scientific">Microbacterium gawkjiense</name>
    <dbReference type="NCBI Taxonomy" id="3067309"/>
    <lineage>
        <taxon>Bacteria</taxon>
        <taxon>Bacillati</taxon>
        <taxon>Actinomycetota</taxon>
        <taxon>Actinomycetes</taxon>
        <taxon>Micrococcales</taxon>
        <taxon>Microbacteriaceae</taxon>
        <taxon>Microbacterium</taxon>
    </lineage>
</organism>
<evidence type="ECO:0000313" key="10">
    <source>
        <dbReference type="Proteomes" id="UP001251849"/>
    </source>
</evidence>
<keyword evidence="4 7" id="KW-0812">Transmembrane</keyword>
<reference evidence="9 10" key="1">
    <citation type="submission" date="2023-08" db="EMBL/GenBank/DDBJ databases">
        <title>Microbacterium aquilitoris sp. nov. and Microbacterium gwkjibeachense sp. nov., isolated from beach.</title>
        <authorList>
            <person name="Lee S.D."/>
            <person name="Yang H."/>
            <person name="Kim I."/>
        </authorList>
    </citation>
    <scope>NUCLEOTIDE SEQUENCE [LARGE SCALE GENOMIC DNA]</scope>
    <source>
        <strain evidence="9 10">KSW4-11</strain>
    </source>
</reference>
<comment type="subcellular location">
    <subcellularLocation>
        <location evidence="1 7">Cell membrane</location>
        <topology evidence="1 7">Multi-pass membrane protein</topology>
    </subcellularLocation>
</comment>